<evidence type="ECO:0000313" key="2">
    <source>
        <dbReference type="Proteomes" id="UP001235939"/>
    </source>
</evidence>
<evidence type="ECO:0000313" key="1">
    <source>
        <dbReference type="EMBL" id="UYV60744.1"/>
    </source>
</evidence>
<name>A0ABY6JXK4_9ARAC</name>
<dbReference type="EMBL" id="CP092863">
    <property type="protein sequence ID" value="UYV60744.1"/>
    <property type="molecule type" value="Genomic_DNA"/>
</dbReference>
<dbReference type="InterPro" id="IPR001888">
    <property type="entry name" value="Transposase_1"/>
</dbReference>
<protein>
    <recommendedName>
        <fullName evidence="3">Mariner Mos1 transposase</fullName>
    </recommendedName>
</protein>
<dbReference type="InterPro" id="IPR052709">
    <property type="entry name" value="Transposase-MT_Hybrid"/>
</dbReference>
<accession>A0ABY6JXK4</accession>
<keyword evidence="2" id="KW-1185">Reference proteome</keyword>
<gene>
    <name evidence="1" type="ORF">LAZ67_1002091</name>
</gene>
<reference evidence="1 2" key="1">
    <citation type="submission" date="2022-01" db="EMBL/GenBank/DDBJ databases">
        <title>A chromosomal length assembly of Cordylochernes scorpioides.</title>
        <authorList>
            <person name="Zeh D."/>
            <person name="Zeh J."/>
        </authorList>
    </citation>
    <scope>NUCLEOTIDE SEQUENCE [LARGE SCALE GENOMIC DNA]</scope>
    <source>
        <strain evidence="1">IN4F17</strain>
        <tissue evidence="1">Whole Body</tissue>
    </source>
</reference>
<proteinExistence type="predicted"/>
<dbReference type="Gene3D" id="3.30.420.10">
    <property type="entry name" value="Ribonuclease H-like superfamily/Ribonuclease H"/>
    <property type="match status" value="1"/>
</dbReference>
<dbReference type="InterPro" id="IPR036397">
    <property type="entry name" value="RNaseH_sf"/>
</dbReference>
<dbReference type="PANTHER" id="PTHR46060:SF1">
    <property type="entry name" value="MARINER MOS1 TRANSPOSASE-LIKE PROTEIN"/>
    <property type="match status" value="1"/>
</dbReference>
<dbReference type="PANTHER" id="PTHR46060">
    <property type="entry name" value="MARINER MOS1 TRANSPOSASE-LIKE PROTEIN"/>
    <property type="match status" value="1"/>
</dbReference>
<dbReference type="Pfam" id="PF01359">
    <property type="entry name" value="Transposase_1"/>
    <property type="match status" value="1"/>
</dbReference>
<sequence>MIKVKGSLVDMTSARKICIRQSIHYLIIRFIFIPEKCSQTEKNQECKVKNKGSLGDFFFDHQGIVHYKFLPQGQTINQHVYLAILHRLRESIRKKRPEKWISGEWMLHHDNAPAHRALSVGDFLTKNSMLTMPHPPYSPDLAPNNFFLFPRMKSVLKGHRFDTVNFIKEKIR</sequence>
<organism evidence="1 2">
    <name type="scientific">Cordylochernes scorpioides</name>
    <dbReference type="NCBI Taxonomy" id="51811"/>
    <lineage>
        <taxon>Eukaryota</taxon>
        <taxon>Metazoa</taxon>
        <taxon>Ecdysozoa</taxon>
        <taxon>Arthropoda</taxon>
        <taxon>Chelicerata</taxon>
        <taxon>Arachnida</taxon>
        <taxon>Pseudoscorpiones</taxon>
        <taxon>Cheliferoidea</taxon>
        <taxon>Chernetidae</taxon>
        <taxon>Cordylochernes</taxon>
    </lineage>
</organism>
<dbReference type="Proteomes" id="UP001235939">
    <property type="component" value="Chromosome 01"/>
</dbReference>
<evidence type="ECO:0008006" key="3">
    <source>
        <dbReference type="Google" id="ProtNLM"/>
    </source>
</evidence>